<proteinExistence type="predicted"/>
<dbReference type="PANTHER" id="PTHR43800:SF1">
    <property type="entry name" value="PEPTIDYL-LYSINE N-ACETYLTRANSFERASE YJAB"/>
    <property type="match status" value="1"/>
</dbReference>
<dbReference type="AlphaFoldDB" id="F4C734"/>
<evidence type="ECO:0000256" key="1">
    <source>
        <dbReference type="ARBA" id="ARBA00022679"/>
    </source>
</evidence>
<dbReference type="KEGG" id="shg:Sph21_3395"/>
<keyword evidence="2" id="KW-0012">Acyltransferase</keyword>
<dbReference type="SUPFAM" id="SSF55729">
    <property type="entry name" value="Acyl-CoA N-acyltransferases (Nat)"/>
    <property type="match status" value="1"/>
</dbReference>
<dbReference type="HOGENOM" id="CLU_013985_21_0_10"/>
<dbReference type="PANTHER" id="PTHR43800">
    <property type="entry name" value="PEPTIDYL-LYSINE N-ACETYLTRANSFERASE YJAB"/>
    <property type="match status" value="1"/>
</dbReference>
<dbReference type="InterPro" id="IPR000182">
    <property type="entry name" value="GNAT_dom"/>
</dbReference>
<sequence>MIKSLTRHDYERVMEIWESAVRATHHFLKEEDILYYKELIYNKYLDSVDLYGHIRQDGILTGFIGISGQAIQMLFIDATKRGIGIGKKLVQYALDEKDARTVDVNEHNQQAVGFYKHMGFVVVGRTAVDDAGKPYPILSMEWGNV</sequence>
<keyword evidence="1 4" id="KW-0808">Transferase</keyword>
<dbReference type="PROSITE" id="PS51186">
    <property type="entry name" value="GNAT"/>
    <property type="match status" value="1"/>
</dbReference>
<gene>
    <name evidence="4" type="ordered locus">Sph21_3395</name>
</gene>
<organism evidence="4">
    <name type="scientific">Sphingobacterium sp. (strain 21)</name>
    <dbReference type="NCBI Taxonomy" id="743722"/>
    <lineage>
        <taxon>Bacteria</taxon>
        <taxon>Pseudomonadati</taxon>
        <taxon>Bacteroidota</taxon>
        <taxon>Sphingobacteriia</taxon>
        <taxon>Sphingobacteriales</taxon>
        <taxon>Sphingobacteriaceae</taxon>
        <taxon>Sphingobacterium</taxon>
    </lineage>
</organism>
<name>F4C734_SPHS2</name>
<feature type="domain" description="N-acetyltransferase" evidence="3">
    <location>
        <begin position="1"/>
        <end position="141"/>
    </location>
</feature>
<dbReference type="InterPro" id="IPR016181">
    <property type="entry name" value="Acyl_CoA_acyltransferase"/>
</dbReference>
<evidence type="ECO:0000256" key="2">
    <source>
        <dbReference type="ARBA" id="ARBA00023315"/>
    </source>
</evidence>
<reference evidence="4" key="1">
    <citation type="submission" date="2011-03" db="EMBL/GenBank/DDBJ databases">
        <title>Complete sequence of Sphingobacterium sp. 21.</title>
        <authorList>
            <consortium name="US DOE Joint Genome Institute"/>
            <person name="Lucas S."/>
            <person name="Copeland A."/>
            <person name="Lapidus A."/>
            <person name="Cheng J.-F."/>
            <person name="Goodwin L."/>
            <person name="Pitluck S."/>
            <person name="Davenport K."/>
            <person name="Detter J.C."/>
            <person name="Han C."/>
            <person name="Tapia R."/>
            <person name="Land M."/>
            <person name="Hauser L."/>
            <person name="Kyrpides N."/>
            <person name="Ivanova N."/>
            <person name="Ovchinnikova G."/>
            <person name="Pagani I."/>
            <person name="Siebers A.K."/>
            <person name="Allgaier M."/>
            <person name="Thelen M.P."/>
            <person name="Hugenholtz P."/>
            <person name="Woyke T."/>
        </authorList>
    </citation>
    <scope>NUCLEOTIDE SEQUENCE</scope>
    <source>
        <strain evidence="4">21</strain>
    </source>
</reference>
<dbReference type="PATRIC" id="fig|743722.3.peg.3630"/>
<dbReference type="eggNOG" id="COG0456">
    <property type="taxonomic scope" value="Bacteria"/>
</dbReference>
<dbReference type="OrthoDB" id="9789605at2"/>
<dbReference type="EMBL" id="CP002584">
    <property type="protein sequence ID" value="ADZ79933.1"/>
    <property type="molecule type" value="Genomic_DNA"/>
</dbReference>
<dbReference type="GO" id="GO:0016747">
    <property type="term" value="F:acyltransferase activity, transferring groups other than amino-acyl groups"/>
    <property type="evidence" value="ECO:0007669"/>
    <property type="project" value="InterPro"/>
</dbReference>
<evidence type="ECO:0000259" key="3">
    <source>
        <dbReference type="PROSITE" id="PS51186"/>
    </source>
</evidence>
<protein>
    <submittedName>
        <fullName evidence="4">GCN5-related N-acetyltransferase</fullName>
    </submittedName>
</protein>
<dbReference type="Gene3D" id="3.40.630.30">
    <property type="match status" value="1"/>
</dbReference>
<accession>F4C734</accession>
<dbReference type="Pfam" id="PF13673">
    <property type="entry name" value="Acetyltransf_10"/>
    <property type="match status" value="1"/>
</dbReference>
<dbReference type="STRING" id="743722.Sph21_3395"/>
<evidence type="ECO:0000313" key="4">
    <source>
        <dbReference type="EMBL" id="ADZ79933.1"/>
    </source>
</evidence>